<accession>A0AAD6NBU2</accession>
<keyword evidence="2" id="KW-1185">Reference proteome</keyword>
<evidence type="ECO:0000313" key="2">
    <source>
        <dbReference type="Proteomes" id="UP001219568"/>
    </source>
</evidence>
<dbReference type="Proteomes" id="UP001219568">
    <property type="component" value="Unassembled WGS sequence"/>
</dbReference>
<dbReference type="InterPro" id="IPR050114">
    <property type="entry name" value="UPF0173_UPF0282_UlaG_hydrolase"/>
</dbReference>
<reference evidence="1" key="1">
    <citation type="journal article" date="2023" name="IMA Fungus">
        <title>Comparative genomic study of the Penicillium genus elucidates a diverse pangenome and 15 lateral gene transfer events.</title>
        <authorList>
            <person name="Petersen C."/>
            <person name="Sorensen T."/>
            <person name="Nielsen M.R."/>
            <person name="Sondergaard T.E."/>
            <person name="Sorensen J.L."/>
            <person name="Fitzpatrick D.A."/>
            <person name="Frisvad J.C."/>
            <person name="Nielsen K.L."/>
        </authorList>
    </citation>
    <scope>NUCLEOTIDE SEQUENCE</scope>
    <source>
        <strain evidence="1">IBT 15450</strain>
    </source>
</reference>
<organism evidence="1 2">
    <name type="scientific">Penicillium canescens</name>
    <dbReference type="NCBI Taxonomy" id="5083"/>
    <lineage>
        <taxon>Eukaryota</taxon>
        <taxon>Fungi</taxon>
        <taxon>Dikarya</taxon>
        <taxon>Ascomycota</taxon>
        <taxon>Pezizomycotina</taxon>
        <taxon>Eurotiomycetes</taxon>
        <taxon>Eurotiomycetidae</taxon>
        <taxon>Eurotiales</taxon>
        <taxon>Aspergillaceae</taxon>
        <taxon>Penicillium</taxon>
    </lineage>
</organism>
<proteinExistence type="predicted"/>
<dbReference type="PANTHER" id="PTHR43546">
    <property type="entry name" value="UPF0173 METAL-DEPENDENT HYDROLASE MJ1163-RELATED"/>
    <property type="match status" value="1"/>
</dbReference>
<dbReference type="PANTHER" id="PTHR43546:SF7">
    <property type="entry name" value="METALLO-BETA-LACTAMASE DOMAIN-CONTAINING PROTEIN"/>
    <property type="match status" value="1"/>
</dbReference>
<comment type="caution">
    <text evidence="1">The sequence shown here is derived from an EMBL/GenBank/DDBJ whole genome shotgun (WGS) entry which is preliminary data.</text>
</comment>
<dbReference type="SUPFAM" id="SSF56281">
    <property type="entry name" value="Metallo-hydrolase/oxidoreductase"/>
    <property type="match status" value="1"/>
</dbReference>
<protein>
    <recommendedName>
        <fullName evidence="3">Metallo-beta-lactamase domain-containing protein</fullName>
    </recommendedName>
</protein>
<dbReference type="Gene3D" id="3.60.15.10">
    <property type="entry name" value="Ribonuclease Z/Hydroxyacylglutathione hydrolase-like"/>
    <property type="match status" value="1"/>
</dbReference>
<evidence type="ECO:0000313" key="1">
    <source>
        <dbReference type="EMBL" id="KAJ6050878.1"/>
    </source>
</evidence>
<dbReference type="EMBL" id="JAQJZL010000002">
    <property type="protein sequence ID" value="KAJ6050878.1"/>
    <property type="molecule type" value="Genomic_DNA"/>
</dbReference>
<dbReference type="AlphaFoldDB" id="A0AAD6NBU2"/>
<sequence>MQRISVNLQNQFHTTWEFLSLAEQPPAKTTKFHPSRPGSENASLFFVGRVCTIIEWHGTRVMTDPNFTPERGATSICLTNPAVDLHSLPRIDLVLLSDRFDPKVEASLRRDLPIVTTPQVKTHLISKDQGSFTSVFALRPFEHVDIHIESTDGPKQPRLRVTGMPGKDVASKRLLHALTHTIPPTNGWMLELGYGTPDTSDFTCSYRIYISGNTFATKKLQEVARRYEGQPINLMLANLGGTTIPSFLAGRIMEPLASTVDIDAEDCLKIIQLIKPDLTIPIHDVDFDVFRSSLEDFQRMVEAAGLSDKLLVLDRGDEYRFHVRG</sequence>
<name>A0AAD6NBU2_PENCN</name>
<evidence type="ECO:0008006" key="3">
    <source>
        <dbReference type="Google" id="ProtNLM"/>
    </source>
</evidence>
<gene>
    <name evidence="1" type="ORF">N7460_001412</name>
</gene>
<dbReference type="InterPro" id="IPR036866">
    <property type="entry name" value="RibonucZ/Hydroxyglut_hydro"/>
</dbReference>
<reference evidence="1" key="2">
    <citation type="submission" date="2023-01" db="EMBL/GenBank/DDBJ databases">
        <authorList>
            <person name="Petersen C."/>
        </authorList>
    </citation>
    <scope>NUCLEOTIDE SEQUENCE</scope>
    <source>
        <strain evidence="1">IBT 15450</strain>
    </source>
</reference>